<comment type="subcellular location">
    <subcellularLocation>
        <location evidence="5">Cytoplasm</location>
    </subcellularLocation>
</comment>
<dbReference type="GO" id="GO:0043022">
    <property type="term" value="F:ribosome binding"/>
    <property type="evidence" value="ECO:0007669"/>
    <property type="project" value="InterPro"/>
</dbReference>
<evidence type="ECO:0000313" key="8">
    <source>
        <dbReference type="EMBL" id="KGA96154.1"/>
    </source>
</evidence>
<dbReference type="Pfam" id="PF01782">
    <property type="entry name" value="RimM"/>
    <property type="match status" value="1"/>
</dbReference>
<feature type="domain" description="PRC-barrel" evidence="7">
    <location>
        <begin position="97"/>
        <end position="171"/>
    </location>
</feature>
<dbReference type="OrthoDB" id="9810331at2"/>
<dbReference type="PANTHER" id="PTHR33692:SF1">
    <property type="entry name" value="RIBOSOME MATURATION FACTOR RIMM"/>
    <property type="match status" value="1"/>
</dbReference>
<dbReference type="EMBL" id="JALP01000249">
    <property type="protein sequence ID" value="THG89276.1"/>
    <property type="molecule type" value="Genomic_DNA"/>
</dbReference>
<dbReference type="GO" id="GO:0005840">
    <property type="term" value="C:ribosome"/>
    <property type="evidence" value="ECO:0007669"/>
    <property type="project" value="InterPro"/>
</dbReference>
<sequence>MSEWFKVGKVVNTHGVKGEVRVIASTDFAEERFAIGQELMVQDAQTKEKVIVKVASHRKHKNFDLLTFEGFPNINLVERFKGELLYVSEQFLEELDEHEYYYHEIIGSTVLTEDGEELGKIKEIIETGANDVWVVQRLGGGKDVLIPYIEQVVQKIDVEEKKITVHLMEGLID</sequence>
<evidence type="ECO:0000259" key="6">
    <source>
        <dbReference type="Pfam" id="PF01782"/>
    </source>
</evidence>
<keyword evidence="1 5" id="KW-0963">Cytoplasm</keyword>
<dbReference type="InterPro" id="IPR036976">
    <property type="entry name" value="RimM_N_sf"/>
</dbReference>
<protein>
    <recommendedName>
        <fullName evidence="5">Ribosome maturation factor RimM</fullName>
    </recommendedName>
</protein>
<keyword evidence="10" id="KW-1185">Reference proteome</keyword>
<comment type="function">
    <text evidence="5">An accessory protein needed during the final step in the assembly of 30S ribosomal subunit, possibly for assembly of the head region. Essential for efficient processing of 16S rRNA. May be needed both before and after RbfA during the maturation of 16S rRNA. It has affinity for free ribosomal 30S subunits but not for 70S ribosomes.</text>
</comment>
<evidence type="ECO:0000259" key="7">
    <source>
        <dbReference type="Pfam" id="PF05239"/>
    </source>
</evidence>
<dbReference type="GO" id="GO:0005737">
    <property type="term" value="C:cytoplasm"/>
    <property type="evidence" value="ECO:0007669"/>
    <property type="project" value="UniProtKB-SubCell"/>
</dbReference>
<dbReference type="GO" id="GO:0042274">
    <property type="term" value="P:ribosomal small subunit biogenesis"/>
    <property type="evidence" value="ECO:0007669"/>
    <property type="project" value="UniProtKB-UniRule"/>
</dbReference>
<dbReference type="Pfam" id="PF05239">
    <property type="entry name" value="PRC"/>
    <property type="match status" value="1"/>
</dbReference>
<reference evidence="9 11" key="2">
    <citation type="submission" date="2014-01" db="EMBL/GenBank/DDBJ databases">
        <title>Draft genome sequencing of Bacillus alcalophilus CGMCC 1.3604.</title>
        <authorList>
            <person name="Yang J."/>
            <person name="Diao L."/>
            <person name="Yang S."/>
        </authorList>
    </citation>
    <scope>NUCLEOTIDE SEQUENCE [LARGE SCALE GENOMIC DNA]</scope>
    <source>
        <strain evidence="9 11">CGMCC 1.3604</strain>
    </source>
</reference>
<accession>A0A094WEG9</accession>
<dbReference type="eggNOG" id="COG0806">
    <property type="taxonomic scope" value="Bacteria"/>
</dbReference>
<dbReference type="SUPFAM" id="SSF50447">
    <property type="entry name" value="Translation proteins"/>
    <property type="match status" value="1"/>
</dbReference>
<evidence type="ECO:0000313" key="9">
    <source>
        <dbReference type="EMBL" id="THG89276.1"/>
    </source>
</evidence>
<dbReference type="RefSeq" id="WP_003322050.1">
    <property type="nucleotide sequence ID" value="NZ_ALPT02000077.1"/>
</dbReference>
<organism evidence="8 10">
    <name type="scientific">Alkalihalobacillus alcalophilus ATCC 27647 = CGMCC 1.3604</name>
    <dbReference type="NCBI Taxonomy" id="1218173"/>
    <lineage>
        <taxon>Bacteria</taxon>
        <taxon>Bacillati</taxon>
        <taxon>Bacillota</taxon>
        <taxon>Bacilli</taxon>
        <taxon>Bacillales</taxon>
        <taxon>Bacillaceae</taxon>
        <taxon>Alkalihalobacillus</taxon>
    </lineage>
</organism>
<dbReference type="NCBIfam" id="TIGR02273">
    <property type="entry name" value="16S_RimM"/>
    <property type="match status" value="1"/>
</dbReference>
<evidence type="ECO:0000256" key="1">
    <source>
        <dbReference type="ARBA" id="ARBA00022490"/>
    </source>
</evidence>
<keyword evidence="3 5" id="KW-0698">rRNA processing</keyword>
<evidence type="ECO:0000256" key="2">
    <source>
        <dbReference type="ARBA" id="ARBA00022517"/>
    </source>
</evidence>
<dbReference type="Proteomes" id="UP000297014">
    <property type="component" value="Unassembled WGS sequence"/>
</dbReference>
<dbReference type="InterPro" id="IPR027275">
    <property type="entry name" value="PRC-brl_dom"/>
</dbReference>
<dbReference type="Proteomes" id="UP000002754">
    <property type="component" value="Unassembled WGS sequence"/>
</dbReference>
<dbReference type="EMBL" id="ALPT02000077">
    <property type="protein sequence ID" value="KGA96154.1"/>
    <property type="molecule type" value="Genomic_DNA"/>
</dbReference>
<keyword evidence="2 5" id="KW-0690">Ribosome biogenesis</keyword>
<comment type="subunit">
    <text evidence="5">Binds ribosomal protein uS19.</text>
</comment>
<dbReference type="Gene3D" id="2.40.30.60">
    <property type="entry name" value="RimM"/>
    <property type="match status" value="1"/>
</dbReference>
<dbReference type="InterPro" id="IPR009000">
    <property type="entry name" value="Transl_B-barrel_sf"/>
</dbReference>
<evidence type="ECO:0000313" key="11">
    <source>
        <dbReference type="Proteomes" id="UP000297014"/>
    </source>
</evidence>
<dbReference type="PANTHER" id="PTHR33692">
    <property type="entry name" value="RIBOSOME MATURATION FACTOR RIMM"/>
    <property type="match status" value="1"/>
</dbReference>
<dbReference type="InterPro" id="IPR011961">
    <property type="entry name" value="RimM"/>
</dbReference>
<reference evidence="8 10" key="1">
    <citation type="journal article" date="2014" name="Genome Announc.">
        <title>Draft Genome Sequence of Bacillus alcalophilus AV1934, a Classic Alkaliphile Isolated from Human Feces in 1934.</title>
        <authorList>
            <person name="Attie O."/>
            <person name="Jayaprakash A."/>
            <person name="Shah H."/>
            <person name="Paulsen I.T."/>
            <person name="Morino M."/>
            <person name="Takahashi Y."/>
            <person name="Narumi I."/>
            <person name="Sachidanandam R."/>
            <person name="Satoh K."/>
            <person name="Ito M."/>
            <person name="Krulwich T.A."/>
        </authorList>
    </citation>
    <scope>NUCLEOTIDE SEQUENCE [LARGE SCALE GENOMIC DNA]</scope>
    <source>
        <strain evidence="8 10">AV1934</strain>
    </source>
</reference>
<evidence type="ECO:0000256" key="3">
    <source>
        <dbReference type="ARBA" id="ARBA00022552"/>
    </source>
</evidence>
<name>A0A094WEG9_ALKAL</name>
<comment type="similarity">
    <text evidence="5">Belongs to the RimM family.</text>
</comment>
<dbReference type="GO" id="GO:0006364">
    <property type="term" value="P:rRNA processing"/>
    <property type="evidence" value="ECO:0007669"/>
    <property type="project" value="UniProtKB-UniRule"/>
</dbReference>
<evidence type="ECO:0000256" key="5">
    <source>
        <dbReference type="HAMAP-Rule" id="MF_00014"/>
    </source>
</evidence>
<evidence type="ECO:0000256" key="4">
    <source>
        <dbReference type="ARBA" id="ARBA00023186"/>
    </source>
</evidence>
<comment type="caution">
    <text evidence="8">The sequence shown here is derived from an EMBL/GenBank/DDBJ whole genome shotgun (WGS) entry which is preliminary data.</text>
</comment>
<dbReference type="HAMAP" id="MF_00014">
    <property type="entry name" value="Ribosome_mat_RimM"/>
    <property type="match status" value="1"/>
</dbReference>
<dbReference type="SUPFAM" id="SSF50346">
    <property type="entry name" value="PRC-barrel domain"/>
    <property type="match status" value="1"/>
</dbReference>
<gene>
    <name evidence="5" type="primary">rimM</name>
    <name evidence="9" type="ORF">AJ85_18645</name>
    <name evidence="8" type="ORF">BALCAV_0218005</name>
</gene>
<comment type="domain">
    <text evidence="5">The PRC barrel domain binds ribosomal protein uS19.</text>
</comment>
<keyword evidence="4 5" id="KW-0143">Chaperone</keyword>
<dbReference type="AlphaFoldDB" id="A0A094WEG9"/>
<dbReference type="InterPro" id="IPR002676">
    <property type="entry name" value="RimM_N"/>
</dbReference>
<dbReference type="Gene3D" id="2.30.30.240">
    <property type="entry name" value="PRC-barrel domain"/>
    <property type="match status" value="1"/>
</dbReference>
<feature type="domain" description="RimM N-terminal" evidence="6">
    <location>
        <begin position="7"/>
        <end position="89"/>
    </location>
</feature>
<evidence type="ECO:0000313" key="10">
    <source>
        <dbReference type="Proteomes" id="UP000002754"/>
    </source>
</evidence>
<proteinExistence type="inferred from homology"/>
<dbReference type="InterPro" id="IPR011033">
    <property type="entry name" value="PRC_barrel-like_sf"/>
</dbReference>
<dbReference type="STRING" id="1218173.BALCAV_0218005"/>